<comment type="subunit">
    <text evidence="15">Homohexamer. Forms a ring that surrounds DNA.</text>
</comment>
<dbReference type="GO" id="GO:0003677">
    <property type="term" value="F:DNA binding"/>
    <property type="evidence" value="ECO:0007669"/>
    <property type="project" value="UniProtKB-KW"/>
</dbReference>
<feature type="compositionally biased region" description="Low complexity" evidence="17">
    <location>
        <begin position="263"/>
        <end position="276"/>
    </location>
</feature>
<keyword evidence="4" id="KW-1003">Cell membrane</keyword>
<evidence type="ECO:0000256" key="7">
    <source>
        <dbReference type="ARBA" id="ARBA00022741"/>
    </source>
</evidence>
<feature type="transmembrane region" description="Helical" evidence="18">
    <location>
        <begin position="132"/>
        <end position="160"/>
    </location>
</feature>
<dbReference type="InterPro" id="IPR027417">
    <property type="entry name" value="P-loop_NTPase"/>
</dbReference>
<keyword evidence="12 18" id="KW-0472">Membrane</keyword>
<evidence type="ECO:0000313" key="21">
    <source>
        <dbReference type="Proteomes" id="UP000604381"/>
    </source>
</evidence>
<evidence type="ECO:0000256" key="2">
    <source>
        <dbReference type="ARBA" id="ARBA00006474"/>
    </source>
</evidence>
<evidence type="ECO:0000256" key="18">
    <source>
        <dbReference type="SAM" id="Phobius"/>
    </source>
</evidence>
<evidence type="ECO:0000256" key="1">
    <source>
        <dbReference type="ARBA" id="ARBA00004651"/>
    </source>
</evidence>
<gene>
    <name evidence="20" type="ORF">ISN26_02255</name>
</gene>
<dbReference type="SUPFAM" id="SSF52540">
    <property type="entry name" value="P-loop containing nucleoside triphosphate hydrolases"/>
    <property type="match status" value="1"/>
</dbReference>
<keyword evidence="7 16" id="KW-0547">Nucleotide-binding</keyword>
<dbReference type="InterPro" id="IPR036390">
    <property type="entry name" value="WH_DNA-bd_sf"/>
</dbReference>
<keyword evidence="21" id="KW-1185">Reference proteome</keyword>
<dbReference type="GO" id="GO:0007059">
    <property type="term" value="P:chromosome segregation"/>
    <property type="evidence" value="ECO:0007669"/>
    <property type="project" value="UniProtKB-KW"/>
</dbReference>
<evidence type="ECO:0000256" key="17">
    <source>
        <dbReference type="SAM" id="MobiDB-lite"/>
    </source>
</evidence>
<dbReference type="SMART" id="SM00382">
    <property type="entry name" value="AAA"/>
    <property type="match status" value="1"/>
</dbReference>
<dbReference type="GO" id="GO:0005524">
    <property type="term" value="F:ATP binding"/>
    <property type="evidence" value="ECO:0007669"/>
    <property type="project" value="UniProtKB-UniRule"/>
</dbReference>
<protein>
    <recommendedName>
        <fullName evidence="3">DNA translocase FtsK</fullName>
    </recommendedName>
</protein>
<accession>A0A930UGV8</accession>
<evidence type="ECO:0000256" key="4">
    <source>
        <dbReference type="ARBA" id="ARBA00022475"/>
    </source>
</evidence>
<dbReference type="AlphaFoldDB" id="A0A930UGV8"/>
<comment type="subcellular location">
    <subcellularLocation>
        <location evidence="1">Cell membrane</location>
        <topology evidence="1">Multi-pass membrane protein</topology>
    </subcellularLocation>
</comment>
<dbReference type="InterPro" id="IPR018541">
    <property type="entry name" value="Ftsk_gamma"/>
</dbReference>
<dbReference type="InterPro" id="IPR041027">
    <property type="entry name" value="FtsK_alpha"/>
</dbReference>
<feature type="compositionally biased region" description="Basic and acidic residues" evidence="17">
    <location>
        <begin position="230"/>
        <end position="241"/>
    </location>
</feature>
<organism evidence="20 21">
    <name type="scientific">Candidatus Amphirhobacter heronislandensis</name>
    <dbReference type="NCBI Taxonomy" id="1732024"/>
    <lineage>
        <taxon>Bacteria</taxon>
        <taxon>Pseudomonadati</taxon>
        <taxon>Pseudomonadota</taxon>
        <taxon>Gammaproteobacteria</taxon>
        <taxon>Candidatus Tethybacterales</taxon>
        <taxon>Candidatus Tethybacteraceae</taxon>
        <taxon>Candidatus Amphirhobacter</taxon>
    </lineage>
</organism>
<keyword evidence="10 18" id="KW-1133">Transmembrane helix</keyword>
<keyword evidence="13" id="KW-0131">Cell cycle</keyword>
<feature type="binding site" evidence="16">
    <location>
        <begin position="429"/>
        <end position="436"/>
    </location>
    <ligand>
        <name>ATP</name>
        <dbReference type="ChEBI" id="CHEBI:30616"/>
    </ligand>
</feature>
<dbReference type="Gene3D" id="3.40.50.300">
    <property type="entry name" value="P-loop containing nucleotide triphosphate hydrolases"/>
    <property type="match status" value="1"/>
</dbReference>
<dbReference type="Pfam" id="PF17854">
    <property type="entry name" value="FtsK_alpha"/>
    <property type="match status" value="1"/>
</dbReference>
<dbReference type="Pfam" id="PF01580">
    <property type="entry name" value="FtsK_SpoIIIE"/>
    <property type="match status" value="1"/>
</dbReference>
<keyword evidence="8" id="KW-0159">Chromosome partition</keyword>
<sequence length="756" mass="80747">MLGEALVIFAAVVGIYLYFSLLTFSIDDVGASPSADVGNYGGRLGQEVAHGLLYFFGRSAYLVIVILIYALWLYVQLFRQARFSWISFSSSFCGLIMLLISTCGIEALRVYGDAAQLPGRSGGVLGFGIAKTLFDILGFYGASLILVGMWLVSLSLYALFSWAELCDRLGDLIGAGFARLGSFAPLLAKAHAWVFEDRPDRPAEAPIRSPRNGGRRRPADGGGPAFAEAPPKKKEDRKAPRGTEPSLAPAADKDKPAKKDEPAAAPAAAAKGGGAHAKPPMDLLADAMANVASLSDAELRELADTITGKLEEFGVKATVTEILPGPVVTRFEIQPDTGVKGAQIINLVRDLSRALSVASIRVLETIAGKTTMGLEVPNAKRAQVSLQEIISSPTYVASRSPLTLALGKDISGEPFVADLADMPHLLVAGTTGSGKSVQINSMILSLLYKSSPDEVRMILIDPKVVELAPFDNLPHLLAPVVTDMHQVPTVLSWCVAEMERRYQLMARLGVRNLAGLNEAIAKGAEDPEAGEEDEPLRPLPMLVVVVDELADLMAVAGKKVEQLIARLAQKARAAGIHLILATQRPSVDVITGLIKANIPSRIGFQVSSKIDSRTILDQAGAEALLGKGDMLYLPAGSPELVRVHGAYVSDEEVRRVADHIRGQNAATEKIEFTLQAAADGGGVPGGGEDGERDPLFEQAVEVVRSSRRSSISLIQRHLRIGYNRAARIIEDMERAGIISPMDEAGNRKVLALPEEG</sequence>
<reference evidence="20" key="1">
    <citation type="submission" date="2020-10" db="EMBL/GenBank/DDBJ databases">
        <title>An improved Amphimedon queenslandica hologenome assembly reveals how three proteobacterial symbionts can extend the metabolic phenotypic of their marine sponge host.</title>
        <authorList>
            <person name="Degnan B."/>
            <person name="Degnan S."/>
            <person name="Xiang X."/>
        </authorList>
    </citation>
    <scope>NUCLEOTIDE SEQUENCE</scope>
    <source>
        <strain evidence="20">AqS2</strain>
    </source>
</reference>
<keyword evidence="6 18" id="KW-0812">Transmembrane</keyword>
<dbReference type="Pfam" id="PF13491">
    <property type="entry name" value="FtsK_4TM"/>
    <property type="match status" value="1"/>
</dbReference>
<feature type="transmembrane region" description="Helical" evidence="18">
    <location>
        <begin position="52"/>
        <end position="74"/>
    </location>
</feature>
<evidence type="ECO:0000256" key="12">
    <source>
        <dbReference type="ARBA" id="ARBA00023136"/>
    </source>
</evidence>
<keyword evidence="9 16" id="KW-0067">ATP-binding</keyword>
<feature type="transmembrane region" description="Helical" evidence="18">
    <location>
        <begin position="6"/>
        <end position="24"/>
    </location>
</feature>
<keyword evidence="11" id="KW-0238">DNA-binding</keyword>
<keyword evidence="5" id="KW-0132">Cell division</keyword>
<dbReference type="SMART" id="SM00843">
    <property type="entry name" value="Ftsk_gamma"/>
    <property type="match status" value="1"/>
</dbReference>
<dbReference type="InterPro" id="IPR036388">
    <property type="entry name" value="WH-like_DNA-bd_sf"/>
</dbReference>
<evidence type="ECO:0000313" key="20">
    <source>
        <dbReference type="EMBL" id="MBF2734901.1"/>
    </source>
</evidence>
<dbReference type="InterPro" id="IPR002543">
    <property type="entry name" value="FtsK_dom"/>
</dbReference>
<dbReference type="PROSITE" id="PS50901">
    <property type="entry name" value="FTSK"/>
    <property type="match status" value="1"/>
</dbReference>
<dbReference type="InterPro" id="IPR050206">
    <property type="entry name" value="FtsK/SpoIIIE/SftA"/>
</dbReference>
<dbReference type="Gene3D" id="1.10.10.10">
    <property type="entry name" value="Winged helix-like DNA-binding domain superfamily/Winged helix DNA-binding domain"/>
    <property type="match status" value="1"/>
</dbReference>
<evidence type="ECO:0000256" key="6">
    <source>
        <dbReference type="ARBA" id="ARBA00022692"/>
    </source>
</evidence>
<dbReference type="PANTHER" id="PTHR22683">
    <property type="entry name" value="SPORULATION PROTEIN RELATED"/>
    <property type="match status" value="1"/>
</dbReference>
<dbReference type="EMBL" id="JADHEI010000028">
    <property type="protein sequence ID" value="MBF2734901.1"/>
    <property type="molecule type" value="Genomic_DNA"/>
</dbReference>
<evidence type="ECO:0000256" key="14">
    <source>
        <dbReference type="ARBA" id="ARBA00024784"/>
    </source>
</evidence>
<evidence type="ECO:0000256" key="15">
    <source>
        <dbReference type="ARBA" id="ARBA00025923"/>
    </source>
</evidence>
<comment type="function">
    <text evidence="14">Essential cell division protein that coordinates cell division and chromosome segregation. The N-terminus is involved in assembly of the cell-division machinery. The C-terminus functions as a DNA motor that moves dsDNA in an ATP-dependent manner towards the dif recombination site, which is located within the replication terminus region. Translocation stops specifically at Xer-dif sites, where FtsK interacts with the Xer recombinase, allowing activation of chromosome unlinking by recombination. FtsK orienting polar sequences (KOPS) guide the direction of DNA translocation. FtsK can remove proteins from DNA as it translocates, but translocation stops specifically at XerCD-dif site, thereby preventing removal of XerC and XerD from dif.</text>
</comment>
<evidence type="ECO:0000256" key="11">
    <source>
        <dbReference type="ARBA" id="ARBA00023125"/>
    </source>
</evidence>
<comment type="caution">
    <text evidence="20">The sequence shown here is derived from an EMBL/GenBank/DDBJ whole genome shotgun (WGS) entry which is preliminary data.</text>
</comment>
<evidence type="ECO:0000256" key="16">
    <source>
        <dbReference type="PROSITE-ProRule" id="PRU00289"/>
    </source>
</evidence>
<dbReference type="SUPFAM" id="SSF46785">
    <property type="entry name" value="Winged helix' DNA-binding domain"/>
    <property type="match status" value="1"/>
</dbReference>
<evidence type="ECO:0000256" key="8">
    <source>
        <dbReference type="ARBA" id="ARBA00022829"/>
    </source>
</evidence>
<feature type="transmembrane region" description="Helical" evidence="18">
    <location>
        <begin position="86"/>
        <end position="111"/>
    </location>
</feature>
<evidence type="ECO:0000256" key="13">
    <source>
        <dbReference type="ARBA" id="ARBA00023306"/>
    </source>
</evidence>
<dbReference type="GO" id="GO:0005886">
    <property type="term" value="C:plasma membrane"/>
    <property type="evidence" value="ECO:0007669"/>
    <property type="project" value="UniProtKB-SubCell"/>
</dbReference>
<evidence type="ECO:0000256" key="10">
    <source>
        <dbReference type="ARBA" id="ARBA00022989"/>
    </source>
</evidence>
<evidence type="ECO:0000256" key="9">
    <source>
        <dbReference type="ARBA" id="ARBA00022840"/>
    </source>
</evidence>
<dbReference type="Gene3D" id="3.30.980.40">
    <property type="match status" value="1"/>
</dbReference>
<name>A0A930UGV8_9GAMM</name>
<dbReference type="GO" id="GO:0051301">
    <property type="term" value="P:cell division"/>
    <property type="evidence" value="ECO:0007669"/>
    <property type="project" value="UniProtKB-KW"/>
</dbReference>
<evidence type="ECO:0000256" key="5">
    <source>
        <dbReference type="ARBA" id="ARBA00022618"/>
    </source>
</evidence>
<feature type="domain" description="FtsK" evidence="19">
    <location>
        <begin position="412"/>
        <end position="613"/>
    </location>
</feature>
<dbReference type="PANTHER" id="PTHR22683:SF41">
    <property type="entry name" value="DNA TRANSLOCASE FTSK"/>
    <property type="match status" value="1"/>
</dbReference>
<dbReference type="CDD" id="cd01127">
    <property type="entry name" value="TrwB_TraG_TraD_VirD4"/>
    <property type="match status" value="1"/>
</dbReference>
<evidence type="ECO:0000259" key="19">
    <source>
        <dbReference type="PROSITE" id="PS50901"/>
    </source>
</evidence>
<dbReference type="Pfam" id="PF09397">
    <property type="entry name" value="FtsK_gamma"/>
    <property type="match status" value="1"/>
</dbReference>
<dbReference type="InterPro" id="IPR025199">
    <property type="entry name" value="FtsK_4TM"/>
</dbReference>
<proteinExistence type="inferred from homology"/>
<evidence type="ECO:0000256" key="3">
    <source>
        <dbReference type="ARBA" id="ARBA00020887"/>
    </source>
</evidence>
<dbReference type="Proteomes" id="UP000604381">
    <property type="component" value="Unassembled WGS sequence"/>
</dbReference>
<comment type="similarity">
    <text evidence="2">Belongs to the FtsK/SpoIIIE/SftA family.</text>
</comment>
<feature type="compositionally biased region" description="Basic and acidic residues" evidence="17">
    <location>
        <begin position="251"/>
        <end position="262"/>
    </location>
</feature>
<feature type="region of interest" description="Disordered" evidence="17">
    <location>
        <begin position="201"/>
        <end position="276"/>
    </location>
</feature>
<dbReference type="InterPro" id="IPR003593">
    <property type="entry name" value="AAA+_ATPase"/>
</dbReference>